<accession>B9RG85</accession>
<name>B9RG85_RICCO</name>
<protein>
    <recommendedName>
        <fullName evidence="4">Cysteine-rich transmembrane CYSTM domain-containing protein</fullName>
    </recommendedName>
</protein>
<evidence type="ECO:0000256" key="1">
    <source>
        <dbReference type="SAM" id="MobiDB-lite"/>
    </source>
</evidence>
<feature type="compositionally biased region" description="Polar residues" evidence="1">
    <location>
        <begin position="39"/>
        <end position="48"/>
    </location>
</feature>
<proteinExistence type="predicted"/>
<evidence type="ECO:0000313" key="3">
    <source>
        <dbReference type="Proteomes" id="UP000008311"/>
    </source>
</evidence>
<dbReference type="EMBL" id="EQ973778">
    <property type="protein sequence ID" value="EEF49540.1"/>
    <property type="molecule type" value="Genomic_DNA"/>
</dbReference>
<dbReference type="InParanoid" id="B9RG85"/>
<sequence>MGHQNQQQPPVVDAPPPPPSGQQGPYVAPPPVNYPMNKGLQQHDQPPQDTKPKRKHNDNLSGRWMCCQVFSEVCFGCVEILSAAPN</sequence>
<keyword evidence="3" id="KW-1185">Reference proteome</keyword>
<organism evidence="2 3">
    <name type="scientific">Ricinus communis</name>
    <name type="common">Castor bean</name>
    <dbReference type="NCBI Taxonomy" id="3988"/>
    <lineage>
        <taxon>Eukaryota</taxon>
        <taxon>Viridiplantae</taxon>
        <taxon>Streptophyta</taxon>
        <taxon>Embryophyta</taxon>
        <taxon>Tracheophyta</taxon>
        <taxon>Spermatophyta</taxon>
        <taxon>Magnoliopsida</taxon>
        <taxon>eudicotyledons</taxon>
        <taxon>Gunneridae</taxon>
        <taxon>Pentapetalae</taxon>
        <taxon>rosids</taxon>
        <taxon>fabids</taxon>
        <taxon>Malpighiales</taxon>
        <taxon>Euphorbiaceae</taxon>
        <taxon>Acalyphoideae</taxon>
        <taxon>Acalypheae</taxon>
        <taxon>Ricinus</taxon>
    </lineage>
</organism>
<evidence type="ECO:0008006" key="4">
    <source>
        <dbReference type="Google" id="ProtNLM"/>
    </source>
</evidence>
<feature type="compositionally biased region" description="Low complexity" evidence="1">
    <location>
        <begin position="1"/>
        <end position="11"/>
    </location>
</feature>
<evidence type="ECO:0000313" key="2">
    <source>
        <dbReference type="EMBL" id="EEF49540.1"/>
    </source>
</evidence>
<gene>
    <name evidence="2" type="ORF">RCOM_1452070</name>
</gene>
<dbReference type="Proteomes" id="UP000008311">
    <property type="component" value="Unassembled WGS sequence"/>
</dbReference>
<feature type="region of interest" description="Disordered" evidence="1">
    <location>
        <begin position="1"/>
        <end position="59"/>
    </location>
</feature>
<reference evidence="3" key="1">
    <citation type="journal article" date="2010" name="Nat. Biotechnol.">
        <title>Draft genome sequence of the oilseed species Ricinus communis.</title>
        <authorList>
            <person name="Chan A.P."/>
            <person name="Crabtree J."/>
            <person name="Zhao Q."/>
            <person name="Lorenzi H."/>
            <person name="Orvis J."/>
            <person name="Puiu D."/>
            <person name="Melake-Berhan A."/>
            <person name="Jones K.M."/>
            <person name="Redman J."/>
            <person name="Chen G."/>
            <person name="Cahoon E.B."/>
            <person name="Gedil M."/>
            <person name="Stanke M."/>
            <person name="Haas B.J."/>
            <person name="Wortman J.R."/>
            <person name="Fraser-Liggett C.M."/>
            <person name="Ravel J."/>
            <person name="Rabinowicz P.D."/>
        </authorList>
    </citation>
    <scope>NUCLEOTIDE SEQUENCE [LARGE SCALE GENOMIC DNA]</scope>
    <source>
        <strain evidence="3">cv. Hale</strain>
    </source>
</reference>
<dbReference type="AlphaFoldDB" id="B9RG85"/>